<keyword evidence="4" id="KW-1185">Reference proteome</keyword>
<dbReference type="SUPFAM" id="SSF54001">
    <property type="entry name" value="Cysteine proteinases"/>
    <property type="match status" value="1"/>
</dbReference>
<dbReference type="GO" id="GO:0005615">
    <property type="term" value="C:extracellular space"/>
    <property type="evidence" value="ECO:0007669"/>
    <property type="project" value="Ensembl"/>
</dbReference>
<protein>
    <submittedName>
        <fullName evidence="3">Cathepsin Z</fullName>
    </submittedName>
</protein>
<evidence type="ECO:0000313" key="4">
    <source>
        <dbReference type="Proteomes" id="UP000233020"/>
    </source>
</evidence>
<dbReference type="GO" id="GO:0008234">
    <property type="term" value="F:cysteine-type peptidase activity"/>
    <property type="evidence" value="ECO:0007669"/>
    <property type="project" value="Ensembl"/>
</dbReference>
<dbReference type="PROSITE" id="PS00640">
    <property type="entry name" value="THIOL_PROTEASE_ASN"/>
    <property type="match status" value="1"/>
</dbReference>
<dbReference type="FunFam" id="3.90.70.10:FF:000413">
    <property type="entry name" value="Cathepsin Z"/>
    <property type="match status" value="1"/>
</dbReference>
<dbReference type="GO" id="GO:0005783">
    <property type="term" value="C:endoplasmic reticulum"/>
    <property type="evidence" value="ECO:0007669"/>
    <property type="project" value="Ensembl"/>
</dbReference>
<dbReference type="Gene3D" id="3.90.70.10">
    <property type="entry name" value="Cysteine proteinases"/>
    <property type="match status" value="1"/>
</dbReference>
<proteinExistence type="inferred from homology"/>
<feature type="domain" description="Peptidase C1A papain C-terminal" evidence="2">
    <location>
        <begin position="62"/>
        <end position="281"/>
    </location>
</feature>
<name>A0A2K5F5T0_AOTNA</name>
<dbReference type="GO" id="GO:0005938">
    <property type="term" value="C:cell cortex"/>
    <property type="evidence" value="ECO:0007669"/>
    <property type="project" value="Ensembl"/>
</dbReference>
<dbReference type="InterPro" id="IPR025661">
    <property type="entry name" value="Pept_asp_AS"/>
</dbReference>
<dbReference type="STRING" id="37293.ENSANAP00000040801"/>
<evidence type="ECO:0000259" key="2">
    <source>
        <dbReference type="SMART" id="SM00645"/>
    </source>
</evidence>
<organism evidence="3 4">
    <name type="scientific">Aotus nancymaae</name>
    <name type="common">Ma's night monkey</name>
    <dbReference type="NCBI Taxonomy" id="37293"/>
    <lineage>
        <taxon>Eukaryota</taxon>
        <taxon>Metazoa</taxon>
        <taxon>Chordata</taxon>
        <taxon>Craniata</taxon>
        <taxon>Vertebrata</taxon>
        <taxon>Euteleostomi</taxon>
        <taxon>Mammalia</taxon>
        <taxon>Eutheria</taxon>
        <taxon>Euarchontoglires</taxon>
        <taxon>Primates</taxon>
        <taxon>Haplorrhini</taxon>
        <taxon>Platyrrhini</taxon>
        <taxon>Aotidae</taxon>
        <taxon>Aotus</taxon>
    </lineage>
</organism>
<dbReference type="InterPro" id="IPR038765">
    <property type="entry name" value="Papain-like_cys_pep_sf"/>
</dbReference>
<reference evidence="3" key="1">
    <citation type="submission" date="2025-08" db="UniProtKB">
        <authorList>
            <consortium name="Ensembl"/>
        </authorList>
    </citation>
    <scope>IDENTIFICATION</scope>
</reference>
<dbReference type="GO" id="GO:0004180">
    <property type="term" value="F:carboxypeptidase activity"/>
    <property type="evidence" value="ECO:0007669"/>
    <property type="project" value="Ensembl"/>
</dbReference>
<dbReference type="Pfam" id="PF00112">
    <property type="entry name" value="Peptidase_C1"/>
    <property type="match status" value="1"/>
</dbReference>
<dbReference type="PANTHER" id="PTHR12411">
    <property type="entry name" value="CYSTEINE PROTEASE FAMILY C1-RELATED"/>
    <property type="match status" value="1"/>
</dbReference>
<dbReference type="Proteomes" id="UP000233020">
    <property type="component" value="Unplaced"/>
</dbReference>
<dbReference type="InterPro" id="IPR013128">
    <property type="entry name" value="Peptidase_C1A"/>
</dbReference>
<dbReference type="GO" id="GO:0060441">
    <property type="term" value="P:epithelial tube branching involved in lung morphogenesis"/>
    <property type="evidence" value="ECO:0007669"/>
    <property type="project" value="Ensembl"/>
</dbReference>
<dbReference type="GeneTree" id="ENSGT00940000155569"/>
<dbReference type="Ensembl" id="ENSANAT00000058913.1">
    <property type="protein sequence ID" value="ENSANAP00000040801.1"/>
    <property type="gene ID" value="ENSANAG00000037739.1"/>
</dbReference>
<dbReference type="AlphaFoldDB" id="A0A2K5F5T0"/>
<dbReference type="GO" id="GO:0006508">
    <property type="term" value="P:proteolysis"/>
    <property type="evidence" value="ECO:0007669"/>
    <property type="project" value="Ensembl"/>
</dbReference>
<dbReference type="GO" id="GO:0010757">
    <property type="term" value="P:negative regulation of plasminogen activation"/>
    <property type="evidence" value="ECO:0007669"/>
    <property type="project" value="Ensembl"/>
</dbReference>
<comment type="similarity">
    <text evidence="1">Belongs to the peptidase C1 family.</text>
</comment>
<dbReference type="GO" id="GO:0005764">
    <property type="term" value="C:lysosome"/>
    <property type="evidence" value="ECO:0007669"/>
    <property type="project" value="Ensembl"/>
</dbReference>
<sequence>MAGRGAGLAAAAAARAAGGRAQGGLYFRPGQTCYRPLRGDPLAPRGRSTYPRPHEYLSPADLPKSWDWRNVGGVNYASITRNQHIPQYCGSCWAHASTSAMADRINIKRKGAWPSTLLSVQHVIDCGDAGSCEGGNDLSVWEYAYRHGIPDETCNNYQAKDQGRLHHAWPYQIMYNYGKFSQFKVVILYLLALSCGIMATEKLANYTGGVYAEYHGTTFINHVVSVAGWGVGDGTEYWIVRNSWGEPWGERGWLRIVTSTYKDGKGTSYNLGIENYCTFGDPIV</sequence>
<evidence type="ECO:0000256" key="1">
    <source>
        <dbReference type="ARBA" id="ARBA00008455"/>
    </source>
</evidence>
<dbReference type="InterPro" id="IPR000668">
    <property type="entry name" value="Peptidase_C1A_C"/>
</dbReference>
<evidence type="ECO:0000313" key="3">
    <source>
        <dbReference type="Ensembl" id="ENSANAP00000040801.1"/>
    </source>
</evidence>
<accession>A0A2K5F5T0</accession>
<gene>
    <name evidence="3" type="primary">CTSZ</name>
</gene>
<dbReference type="GO" id="GO:0031410">
    <property type="term" value="C:cytoplasmic vesicle"/>
    <property type="evidence" value="ECO:0007669"/>
    <property type="project" value="Ensembl"/>
</dbReference>
<reference evidence="3" key="2">
    <citation type="submission" date="2025-09" db="UniProtKB">
        <authorList>
            <consortium name="Ensembl"/>
        </authorList>
    </citation>
    <scope>IDENTIFICATION</scope>
</reference>
<dbReference type="PRINTS" id="PR00705">
    <property type="entry name" value="PAPAIN"/>
</dbReference>
<dbReference type="SMART" id="SM00645">
    <property type="entry name" value="Pept_C1"/>
    <property type="match status" value="1"/>
</dbReference>